<dbReference type="SUPFAM" id="SSF52540">
    <property type="entry name" value="P-loop containing nucleoside triphosphate hydrolases"/>
    <property type="match status" value="1"/>
</dbReference>
<feature type="region of interest" description="Disordered" evidence="2">
    <location>
        <begin position="324"/>
        <end position="350"/>
    </location>
</feature>
<evidence type="ECO:0000313" key="5">
    <source>
        <dbReference type="Proteomes" id="UP000053328"/>
    </source>
</evidence>
<dbReference type="Gene3D" id="3.40.50.300">
    <property type="entry name" value="P-loop containing nucleotide triphosphate hydrolases"/>
    <property type="match status" value="1"/>
</dbReference>
<dbReference type="EMBL" id="KN847492">
    <property type="protein sequence ID" value="KIW20697.1"/>
    <property type="molecule type" value="Genomic_DNA"/>
</dbReference>
<dbReference type="AlphaFoldDB" id="A0A0D2A7E7"/>
<feature type="compositionally biased region" description="Basic and acidic residues" evidence="2">
    <location>
        <begin position="324"/>
        <end position="334"/>
    </location>
</feature>
<keyword evidence="5" id="KW-1185">Reference proteome</keyword>
<gene>
    <name evidence="4" type="ORF">PV08_01274</name>
</gene>
<keyword evidence="1" id="KW-0175">Coiled coil</keyword>
<feature type="coiled-coil region" evidence="1">
    <location>
        <begin position="211"/>
        <end position="245"/>
    </location>
</feature>
<evidence type="ECO:0000259" key="3">
    <source>
        <dbReference type="Pfam" id="PF01926"/>
    </source>
</evidence>
<feature type="region of interest" description="Disordered" evidence="2">
    <location>
        <begin position="390"/>
        <end position="415"/>
    </location>
</feature>
<evidence type="ECO:0000256" key="1">
    <source>
        <dbReference type="SAM" id="Coils"/>
    </source>
</evidence>
<evidence type="ECO:0000256" key="2">
    <source>
        <dbReference type="SAM" id="MobiDB-lite"/>
    </source>
</evidence>
<dbReference type="InterPro" id="IPR027417">
    <property type="entry name" value="P-loop_NTPase"/>
</dbReference>
<feature type="region of interest" description="Disordered" evidence="2">
    <location>
        <begin position="290"/>
        <end position="312"/>
    </location>
</feature>
<name>A0A0D2A7E7_9EURO</name>
<dbReference type="GeneID" id="27328357"/>
<dbReference type="InterPro" id="IPR006073">
    <property type="entry name" value="GTP-bd"/>
</dbReference>
<dbReference type="RefSeq" id="XP_016240913.1">
    <property type="nucleotide sequence ID" value="XM_016375637.1"/>
</dbReference>
<organism evidence="4 5">
    <name type="scientific">Exophiala spinifera</name>
    <dbReference type="NCBI Taxonomy" id="91928"/>
    <lineage>
        <taxon>Eukaryota</taxon>
        <taxon>Fungi</taxon>
        <taxon>Dikarya</taxon>
        <taxon>Ascomycota</taxon>
        <taxon>Pezizomycotina</taxon>
        <taxon>Eurotiomycetes</taxon>
        <taxon>Chaetothyriomycetidae</taxon>
        <taxon>Chaetothyriales</taxon>
        <taxon>Herpotrichiellaceae</taxon>
        <taxon>Exophiala</taxon>
    </lineage>
</organism>
<accession>A0A0D2A7E7</accession>
<dbReference type="Proteomes" id="UP000053328">
    <property type="component" value="Unassembled WGS sequence"/>
</dbReference>
<proteinExistence type="predicted"/>
<dbReference type="VEuPathDB" id="FungiDB:PV08_01274"/>
<sequence length="415" mass="46580">MGVTGSGKSSFISLLADQDVEVSHSLRSNTVNVKAYSFTDDSGRTVFLVDTPGFDDTARSDAEILKDISYFLAAMYANRIRLAGLIYLHRISDARMLGSAVKNLSVFKNLCGESAFGHVVLATTMWSEMERNGEADVAHQRLSELQSTYWADMIELGSMVARHIGQRSSAREMVRMLMERATSSLVTLDIQRQLVDEGKTLAETEAGKLILADISATRKNYDRERAELQESLDEAQREEDEEGTESIISELSAIGARARQRHDDGISLGVNIRQLAEEQHPRYLNLITTLQQDSTDAGSSGPAPDPRSEDLDARVRYLERRLKEKDDEVAEMHKRQQHQSRRSEAKRDRGYPYTVERRPINKVEDGKQDQNVVTQLLTKIGSFLGVSDEKEKEKGRLVLVRNNSTPSSMSDAEHR</sequence>
<dbReference type="GO" id="GO:0005525">
    <property type="term" value="F:GTP binding"/>
    <property type="evidence" value="ECO:0007669"/>
    <property type="project" value="InterPro"/>
</dbReference>
<feature type="compositionally biased region" description="Basic and acidic residues" evidence="2">
    <location>
        <begin position="341"/>
        <end position="350"/>
    </location>
</feature>
<dbReference type="OrthoDB" id="4121114at2759"/>
<evidence type="ECO:0000313" key="4">
    <source>
        <dbReference type="EMBL" id="KIW20697.1"/>
    </source>
</evidence>
<feature type="domain" description="G" evidence="3">
    <location>
        <begin position="1"/>
        <end position="61"/>
    </location>
</feature>
<dbReference type="Pfam" id="PF01926">
    <property type="entry name" value="MMR_HSR1"/>
    <property type="match status" value="1"/>
</dbReference>
<protein>
    <recommendedName>
        <fullName evidence="3">G domain-containing protein</fullName>
    </recommendedName>
</protein>
<feature type="compositionally biased region" description="Polar residues" evidence="2">
    <location>
        <begin position="401"/>
        <end position="415"/>
    </location>
</feature>
<reference evidence="4 5" key="1">
    <citation type="submission" date="2015-01" db="EMBL/GenBank/DDBJ databases">
        <title>The Genome Sequence of Exophiala spinifera CBS89968.</title>
        <authorList>
            <consortium name="The Broad Institute Genomics Platform"/>
            <person name="Cuomo C."/>
            <person name="de Hoog S."/>
            <person name="Gorbushina A."/>
            <person name="Stielow B."/>
            <person name="Teixiera M."/>
            <person name="Abouelleil A."/>
            <person name="Chapman S.B."/>
            <person name="Priest M."/>
            <person name="Young S.K."/>
            <person name="Wortman J."/>
            <person name="Nusbaum C."/>
            <person name="Birren B."/>
        </authorList>
    </citation>
    <scope>NUCLEOTIDE SEQUENCE [LARGE SCALE GENOMIC DNA]</scope>
    <source>
        <strain evidence="4 5">CBS 89968</strain>
    </source>
</reference>
<dbReference type="HOGENOM" id="CLU_018003_1_1_1"/>